<feature type="transmembrane region" description="Helical" evidence="1">
    <location>
        <begin position="411"/>
        <end position="435"/>
    </location>
</feature>
<feature type="transmembrane region" description="Helical" evidence="1">
    <location>
        <begin position="802"/>
        <end position="823"/>
    </location>
</feature>
<accession>A0ABT7QL74</accession>
<feature type="non-terminal residue" evidence="2">
    <location>
        <position position="1"/>
    </location>
</feature>
<keyword evidence="1" id="KW-1133">Transmembrane helix</keyword>
<dbReference type="Pfam" id="PF00873">
    <property type="entry name" value="ACR_tran"/>
    <property type="match status" value="1"/>
</dbReference>
<dbReference type="SUPFAM" id="SSF82866">
    <property type="entry name" value="Multidrug efflux transporter AcrB transmembrane domain"/>
    <property type="match status" value="2"/>
</dbReference>
<reference evidence="2" key="1">
    <citation type="submission" date="2022-08" db="EMBL/GenBank/DDBJ databases">
        <authorList>
            <person name="Dzunkova M."/>
            <person name="La Clair J."/>
            <person name="Tyml T."/>
            <person name="Doud D."/>
            <person name="Schulz F."/>
            <person name="Piquer S."/>
            <person name="Porcel Sanchis D."/>
            <person name="Osborn A."/>
            <person name="Robinson D."/>
            <person name="Louie K.B."/>
            <person name="Bowen B.P."/>
            <person name="Bowers R."/>
            <person name="Lee J."/>
            <person name="Arnau Llombart V."/>
            <person name="Diaz Villanueva W."/>
            <person name="Gosliner T."/>
            <person name="Northen T."/>
            <person name="Cheng J.-F."/>
            <person name="Burkart M.D."/>
            <person name="Woyke T."/>
        </authorList>
    </citation>
    <scope>NUCLEOTIDE SEQUENCE</scope>
    <source>
        <strain evidence="2">Df01</strain>
    </source>
</reference>
<feature type="transmembrane region" description="Helical" evidence="1">
    <location>
        <begin position="316"/>
        <end position="344"/>
    </location>
</feature>
<dbReference type="Gene3D" id="3.30.70.1320">
    <property type="entry name" value="Multidrug efflux transporter AcrB pore domain like"/>
    <property type="match status" value="1"/>
</dbReference>
<keyword evidence="1" id="KW-0812">Transmembrane</keyword>
<feature type="transmembrane region" description="Helical" evidence="1">
    <location>
        <begin position="750"/>
        <end position="769"/>
    </location>
</feature>
<feature type="transmembrane region" description="Helical" evidence="1">
    <location>
        <begin position="219"/>
        <end position="238"/>
    </location>
</feature>
<feature type="transmembrane region" description="Helical" evidence="1">
    <location>
        <begin position="881"/>
        <end position="906"/>
    </location>
</feature>
<evidence type="ECO:0000313" key="2">
    <source>
        <dbReference type="EMBL" id="MDM5147361.1"/>
    </source>
</evidence>
<dbReference type="Proteomes" id="UP001168167">
    <property type="component" value="Unassembled WGS sequence"/>
</dbReference>
<dbReference type="InterPro" id="IPR001036">
    <property type="entry name" value="Acrflvin-R"/>
</dbReference>
<keyword evidence="3" id="KW-1185">Reference proteome</keyword>
<reference evidence="2" key="2">
    <citation type="journal article" date="2023" name="Microbiome">
        <title>Synthase-selected sorting approach identifies a beta-lactone synthase in a nudibranch symbiotic bacterium.</title>
        <authorList>
            <person name="Dzunkova M."/>
            <person name="La Clair J.J."/>
            <person name="Tyml T."/>
            <person name="Doud D."/>
            <person name="Schulz F."/>
            <person name="Piquer-Esteban S."/>
            <person name="Porcel Sanchis D."/>
            <person name="Osborn A."/>
            <person name="Robinson D."/>
            <person name="Louie K.B."/>
            <person name="Bowen B.P."/>
            <person name="Bowers R.M."/>
            <person name="Lee J."/>
            <person name="Arnau V."/>
            <person name="Diaz-Villanueva W."/>
            <person name="Stepanauskas R."/>
            <person name="Gosliner T."/>
            <person name="Date S.V."/>
            <person name="Northen T.R."/>
            <person name="Cheng J.F."/>
            <person name="Burkart M.D."/>
            <person name="Woyke T."/>
        </authorList>
    </citation>
    <scope>NUCLEOTIDE SEQUENCE</scope>
    <source>
        <strain evidence="2">Df01</strain>
    </source>
</reference>
<name>A0ABT7QL74_9GAMM</name>
<dbReference type="PRINTS" id="PR00702">
    <property type="entry name" value="ACRIFLAVINRP"/>
</dbReference>
<sequence>QVDLAAGSLPADSETPIVKPPAGFGRDQIMKLSLNGNNLTELRPLARSLETQLLALGVSSVEVTGLPKDEVNILLDQRQLAQIELSLREVGQQIARQNVDISAGKLQGSQSGRLLRAVSQQRDINGLADLKIVDGAGSRVRLGDIAIIERSQNDSDVTLLFNGKPAVEFSLVQLAGSDIIASAAIINAWLDEIRPTFPPGIGLTAHDKAYEPIQSRTELLILNGLTGLLLVMALLFIFLNARVALWVSAGIPATFMVALATLYGLGGSINMLSLFAFIMTTGIVVDDAIVVGENAHYRLQQGDPPMQAAVRGAREMLVSVCASTGTTVAAFIPLFVVGGVIGAIMFDIPLVVVCVLLASLFECFMVLPGHLTGAFRNMPARDNRFRAAIDRGFEYFQENLFRRWLAFALRYRLCTIVLAFMMLAISVAMLLGGVVKYRFFDGGELGNIDISANFSAGTPVSEVKHFASHLEAMLKETEASYPDEKELLKARSLFFAKGGERRPSGSETFSMNVEMSEPDTRKVRAEEFLRAWRQRVKIPAGLETFDMQERRGGPPGEDFEVQLTGNSAEKIKMASLELQTQIAQLQGLSLPRDDMPYGQQQEIFELTPLGESLGLSVDDVATQLRDSFDGYKAQTFYEGADEVEVRVVMTGDDNPQQKLSGFLIRLPSGKLASLLDVAQLRSRRGFDQLQREGTDTVVNINAEVDFDVTDISTLQKRLNENELPQLAAKYGVGYSFEGSSSDERETVADMKVGLVIAVALIYIILVAVFASWTLPLVVLLTLPMSITGAIIGHWLMGYTMSILSAFGVLTLNGIVINDSIVLLREYLSRRRASPDSDTDELIMGATCRRFRAMLLTSITTIAGLTPLIFEQSTQAQFLIPMAISICFGLGFATVLILIVAPIYLSYHESAVRMSMRVRHWLFSTEGREQTQ</sequence>
<dbReference type="SUPFAM" id="SSF82693">
    <property type="entry name" value="Multidrug efflux transporter AcrB pore domain, PN1, PN2, PC1 and PC2 subdomains"/>
    <property type="match status" value="1"/>
</dbReference>
<keyword evidence="1" id="KW-0472">Membrane</keyword>
<dbReference type="InterPro" id="IPR027463">
    <property type="entry name" value="AcrB_DN_DC_subdom"/>
</dbReference>
<comment type="caution">
    <text evidence="2">The sequence shown here is derived from an EMBL/GenBank/DDBJ whole genome shotgun (WGS) entry which is preliminary data.</text>
</comment>
<proteinExistence type="predicted"/>
<evidence type="ECO:0000313" key="3">
    <source>
        <dbReference type="Proteomes" id="UP001168167"/>
    </source>
</evidence>
<protein>
    <submittedName>
        <fullName evidence="2">Efflux RND transporter permease subunit</fullName>
    </submittedName>
</protein>
<feature type="transmembrane region" description="Helical" evidence="1">
    <location>
        <begin position="776"/>
        <end position="796"/>
    </location>
</feature>
<dbReference type="SUPFAM" id="SSF82714">
    <property type="entry name" value="Multidrug efflux transporter AcrB TolC docking domain, DN and DC subdomains"/>
    <property type="match status" value="2"/>
</dbReference>
<feature type="transmembrane region" description="Helical" evidence="1">
    <location>
        <begin position="350"/>
        <end position="371"/>
    </location>
</feature>
<feature type="transmembrane region" description="Helical" evidence="1">
    <location>
        <begin position="852"/>
        <end position="869"/>
    </location>
</feature>
<dbReference type="Gene3D" id="1.20.1640.10">
    <property type="entry name" value="Multidrug efflux transporter AcrB transmembrane domain"/>
    <property type="match status" value="2"/>
</dbReference>
<feature type="transmembrane region" description="Helical" evidence="1">
    <location>
        <begin position="271"/>
        <end position="295"/>
    </location>
</feature>
<evidence type="ECO:0000256" key="1">
    <source>
        <dbReference type="SAM" id="Phobius"/>
    </source>
</evidence>
<dbReference type="PANTHER" id="PTHR32063">
    <property type="match status" value="1"/>
</dbReference>
<dbReference type="Gene3D" id="3.30.70.1430">
    <property type="entry name" value="Multidrug efflux transporter AcrB pore domain"/>
    <property type="match status" value="2"/>
</dbReference>
<dbReference type="Gene3D" id="3.30.2090.10">
    <property type="entry name" value="Multidrug efflux transporter AcrB TolC docking domain, DN and DC subdomains"/>
    <property type="match status" value="2"/>
</dbReference>
<dbReference type="Gene3D" id="3.30.70.1440">
    <property type="entry name" value="Multidrug efflux transporter AcrB pore domain"/>
    <property type="match status" value="1"/>
</dbReference>
<dbReference type="EMBL" id="JANQAO010000002">
    <property type="protein sequence ID" value="MDM5147361.1"/>
    <property type="molecule type" value="Genomic_DNA"/>
</dbReference>
<gene>
    <name evidence="2" type="ORF">NQX30_03100</name>
</gene>
<dbReference type="PANTHER" id="PTHR32063:SF33">
    <property type="entry name" value="RND SUPERFAMILY EFFLUX PUMP PERMEASE COMPONENT"/>
    <property type="match status" value="1"/>
</dbReference>
<organism evidence="2 3">
    <name type="scientific">Candidatus Doriopsillibacter californiensis</name>
    <dbReference type="NCBI Taxonomy" id="2970740"/>
    <lineage>
        <taxon>Bacteria</taxon>
        <taxon>Pseudomonadati</taxon>
        <taxon>Pseudomonadota</taxon>
        <taxon>Gammaproteobacteria</taxon>
        <taxon>Candidatus Tethybacterales</taxon>
        <taxon>Candidatus Persebacteraceae</taxon>
        <taxon>Candidatus Doriopsillibacter</taxon>
    </lineage>
</organism>
<feature type="transmembrane region" description="Helical" evidence="1">
    <location>
        <begin position="245"/>
        <end position="265"/>
    </location>
</feature>